<reference evidence="3" key="1">
    <citation type="journal article" date="2019" name="Int. J. Syst. Evol. Microbiol.">
        <title>The Global Catalogue of Microorganisms (GCM) 10K type strain sequencing project: providing services to taxonomists for standard genome sequencing and annotation.</title>
        <authorList>
            <consortium name="The Broad Institute Genomics Platform"/>
            <consortium name="The Broad Institute Genome Sequencing Center for Infectious Disease"/>
            <person name="Wu L."/>
            <person name="Ma J."/>
        </authorList>
    </citation>
    <scope>NUCLEOTIDE SEQUENCE [LARGE SCALE GENOMIC DNA]</scope>
    <source>
        <strain evidence="3">CGMCC 1.6774</strain>
    </source>
</reference>
<organism evidence="2 3">
    <name type="scientific">Rhodoplanes azumiensis</name>
    <dbReference type="NCBI Taxonomy" id="1897628"/>
    <lineage>
        <taxon>Bacteria</taxon>
        <taxon>Pseudomonadati</taxon>
        <taxon>Pseudomonadota</taxon>
        <taxon>Alphaproteobacteria</taxon>
        <taxon>Hyphomicrobiales</taxon>
        <taxon>Nitrobacteraceae</taxon>
        <taxon>Rhodoplanes</taxon>
    </lineage>
</organism>
<dbReference type="EMBL" id="JBHUIW010000001">
    <property type="protein sequence ID" value="MFD2180587.1"/>
    <property type="molecule type" value="Genomic_DNA"/>
</dbReference>
<keyword evidence="3" id="KW-1185">Reference proteome</keyword>
<gene>
    <name evidence="2" type="ORF">ACFSOX_00340</name>
</gene>
<keyword evidence="1" id="KW-0732">Signal</keyword>
<evidence type="ECO:0000313" key="3">
    <source>
        <dbReference type="Proteomes" id="UP001597314"/>
    </source>
</evidence>
<comment type="caution">
    <text evidence="2">The sequence shown here is derived from an EMBL/GenBank/DDBJ whole genome shotgun (WGS) entry which is preliminary data.</text>
</comment>
<name>A0ABW5AES3_9BRAD</name>
<dbReference type="RefSeq" id="WP_378475804.1">
    <property type="nucleotide sequence ID" value="NZ_JBHUIW010000001.1"/>
</dbReference>
<dbReference type="Proteomes" id="UP001597314">
    <property type="component" value="Unassembled WGS sequence"/>
</dbReference>
<proteinExistence type="predicted"/>
<protein>
    <recommendedName>
        <fullName evidence="4">DUF2946 domain-containing protein</fullName>
    </recommendedName>
</protein>
<feature type="chain" id="PRO_5045655002" description="DUF2946 domain-containing protein" evidence="1">
    <location>
        <begin position="18"/>
        <end position="127"/>
    </location>
</feature>
<sequence>MVVIVALLFQILLPALASPRPGDGTSRDGAWWSSAAGLTDILCIGRPGLAGADRNLPGTTDLPADERTDAAHGCCVLCTTPGVATIAFQVVGPAPAWHRIAAQMPRRFAVAIVPERSPIRPRAPPAS</sequence>
<accession>A0ABW5AES3</accession>
<evidence type="ECO:0008006" key="4">
    <source>
        <dbReference type="Google" id="ProtNLM"/>
    </source>
</evidence>
<evidence type="ECO:0000256" key="1">
    <source>
        <dbReference type="SAM" id="SignalP"/>
    </source>
</evidence>
<evidence type="ECO:0000313" key="2">
    <source>
        <dbReference type="EMBL" id="MFD2180587.1"/>
    </source>
</evidence>
<feature type="signal peptide" evidence="1">
    <location>
        <begin position="1"/>
        <end position="17"/>
    </location>
</feature>